<organism evidence="1 2">
    <name type="scientific">Portunus trituberculatus</name>
    <name type="common">Swimming crab</name>
    <name type="synonym">Neptunus trituberculatus</name>
    <dbReference type="NCBI Taxonomy" id="210409"/>
    <lineage>
        <taxon>Eukaryota</taxon>
        <taxon>Metazoa</taxon>
        <taxon>Ecdysozoa</taxon>
        <taxon>Arthropoda</taxon>
        <taxon>Crustacea</taxon>
        <taxon>Multicrustacea</taxon>
        <taxon>Malacostraca</taxon>
        <taxon>Eumalacostraca</taxon>
        <taxon>Eucarida</taxon>
        <taxon>Decapoda</taxon>
        <taxon>Pleocyemata</taxon>
        <taxon>Brachyura</taxon>
        <taxon>Eubrachyura</taxon>
        <taxon>Portunoidea</taxon>
        <taxon>Portunidae</taxon>
        <taxon>Portuninae</taxon>
        <taxon>Portunus</taxon>
    </lineage>
</organism>
<sequence>MDRQSVRQRARRHPLPWSSSLRLRYERERLELQKRLTEQLVSDVFGLYEKSLFVDLKLEASRGNVYCHQLFFAARVPAVWHLLQEIAKYQYCGRKPARDLICIQLPDVEYKELQKFTRACAQHPLEELEPASLLRTVKNFLSGPISGKNNSEHESEQ</sequence>
<dbReference type="AlphaFoldDB" id="A0A5B7FQY9"/>
<dbReference type="OrthoDB" id="409642at2759"/>
<name>A0A5B7FQY9_PORTR</name>
<gene>
    <name evidence="1" type="ORF">E2C01_041090</name>
</gene>
<dbReference type="Proteomes" id="UP000324222">
    <property type="component" value="Unassembled WGS sequence"/>
</dbReference>
<keyword evidence="2" id="KW-1185">Reference proteome</keyword>
<proteinExistence type="predicted"/>
<accession>A0A5B7FQY9</accession>
<protein>
    <recommendedName>
        <fullName evidence="3">BTB domain-containing protein</fullName>
    </recommendedName>
</protein>
<dbReference type="InterPro" id="IPR011333">
    <property type="entry name" value="SKP1/BTB/POZ_sf"/>
</dbReference>
<evidence type="ECO:0008006" key="3">
    <source>
        <dbReference type="Google" id="ProtNLM"/>
    </source>
</evidence>
<dbReference type="Gene3D" id="3.30.710.10">
    <property type="entry name" value="Potassium Channel Kv1.1, Chain A"/>
    <property type="match status" value="1"/>
</dbReference>
<comment type="caution">
    <text evidence="1">The sequence shown here is derived from an EMBL/GenBank/DDBJ whole genome shotgun (WGS) entry which is preliminary data.</text>
</comment>
<reference evidence="1 2" key="1">
    <citation type="submission" date="2019-05" db="EMBL/GenBank/DDBJ databases">
        <title>Another draft genome of Portunus trituberculatus and its Hox gene families provides insights of decapod evolution.</title>
        <authorList>
            <person name="Jeong J.-H."/>
            <person name="Song I."/>
            <person name="Kim S."/>
            <person name="Choi T."/>
            <person name="Kim D."/>
            <person name="Ryu S."/>
            <person name="Kim W."/>
        </authorList>
    </citation>
    <scope>NUCLEOTIDE SEQUENCE [LARGE SCALE GENOMIC DNA]</scope>
    <source>
        <tissue evidence="1">Muscle</tissue>
    </source>
</reference>
<evidence type="ECO:0000313" key="1">
    <source>
        <dbReference type="EMBL" id="MPC47348.1"/>
    </source>
</evidence>
<evidence type="ECO:0000313" key="2">
    <source>
        <dbReference type="Proteomes" id="UP000324222"/>
    </source>
</evidence>
<dbReference type="EMBL" id="VSRR010007688">
    <property type="protein sequence ID" value="MPC47348.1"/>
    <property type="molecule type" value="Genomic_DNA"/>
</dbReference>